<dbReference type="AlphaFoldDB" id="A0A6G9YC25"/>
<sequence>MSSNASHDRDRDPDAGFPSYWYGPNPVGWAEALRGIVADLDALLAIDFDDDGE</sequence>
<accession>A0A6G9YC25</accession>
<reference evidence="1 2" key="1">
    <citation type="journal article" date="2019" name="ACS Chem. Biol.">
        <title>Identification and Mobilization of a Cryptic Antibiotic Biosynthesis Gene Locus from a Human-Pathogenic Nocardia Isolate.</title>
        <authorList>
            <person name="Herisse M."/>
            <person name="Ishida K."/>
            <person name="Porter J.L."/>
            <person name="Howden B."/>
            <person name="Hertweck C."/>
            <person name="Stinear T.P."/>
            <person name="Pidot S.J."/>
        </authorList>
    </citation>
    <scope>NUCLEOTIDE SEQUENCE [LARGE SCALE GENOMIC DNA]</scope>
    <source>
        <strain evidence="1 2">AUSMDU00012717</strain>
    </source>
</reference>
<evidence type="ECO:0008006" key="3">
    <source>
        <dbReference type="Google" id="ProtNLM"/>
    </source>
</evidence>
<dbReference type="EMBL" id="CP046172">
    <property type="protein sequence ID" value="QIS10752.1"/>
    <property type="molecule type" value="Genomic_DNA"/>
</dbReference>
<gene>
    <name evidence="1" type="ORF">F5544_14325</name>
</gene>
<dbReference type="Proteomes" id="UP000503540">
    <property type="component" value="Chromosome"/>
</dbReference>
<evidence type="ECO:0000313" key="1">
    <source>
        <dbReference type="EMBL" id="QIS10752.1"/>
    </source>
</evidence>
<proteinExistence type="predicted"/>
<evidence type="ECO:0000313" key="2">
    <source>
        <dbReference type="Proteomes" id="UP000503540"/>
    </source>
</evidence>
<organism evidence="1 2">
    <name type="scientific">Nocardia arthritidis</name>
    <dbReference type="NCBI Taxonomy" id="228602"/>
    <lineage>
        <taxon>Bacteria</taxon>
        <taxon>Bacillati</taxon>
        <taxon>Actinomycetota</taxon>
        <taxon>Actinomycetes</taxon>
        <taxon>Mycobacteriales</taxon>
        <taxon>Nocardiaceae</taxon>
        <taxon>Nocardia</taxon>
    </lineage>
</organism>
<protein>
    <recommendedName>
        <fullName evidence="3">DUF4259 domain-containing protein</fullName>
    </recommendedName>
</protein>
<dbReference type="RefSeq" id="WP_167473684.1">
    <property type="nucleotide sequence ID" value="NZ_CP046172.1"/>
</dbReference>
<dbReference type="KEGG" id="nah:F5544_14325"/>
<name>A0A6G9YC25_9NOCA</name>
<keyword evidence="2" id="KW-1185">Reference proteome</keyword>